<dbReference type="InterPro" id="IPR007210">
    <property type="entry name" value="ABC_Gly_betaine_transp_sub-bd"/>
</dbReference>
<evidence type="ECO:0000259" key="1">
    <source>
        <dbReference type="Pfam" id="PF04069"/>
    </source>
</evidence>
<proteinExistence type="predicted"/>
<keyword evidence="3" id="KW-1185">Reference proteome</keyword>
<accession>A0A401IUC6</accession>
<reference evidence="2 3" key="1">
    <citation type="journal article" date="2019" name="Int. J. Syst. Evol. Microbiol.">
        <title>Lactobacillus salitolerans sp. nov., a novel lactic acid bacterium isolated from spent mushroom substrates.</title>
        <authorList>
            <person name="Tohno M."/>
            <person name="Tanizawa Y."/>
            <person name="Kojima Y."/>
            <person name="Sakamoto M."/>
            <person name="Nakamura Y."/>
            <person name="Ohkuma M."/>
            <person name="Kobayashi H."/>
        </authorList>
    </citation>
    <scope>NUCLEOTIDE SEQUENCE [LARGE SCALE GENOMIC DNA]</scope>
    <source>
        <strain evidence="2 3">YK43</strain>
    </source>
</reference>
<dbReference type="CDD" id="cd13608">
    <property type="entry name" value="PBP2_OpuCC_like"/>
    <property type="match status" value="1"/>
</dbReference>
<gene>
    <name evidence="2" type="primary">opuBC</name>
    <name evidence="2" type="ORF">LFYK43_16090</name>
</gene>
<dbReference type="PROSITE" id="PS51257">
    <property type="entry name" value="PROKAR_LIPOPROTEIN"/>
    <property type="match status" value="1"/>
</dbReference>
<dbReference type="AlphaFoldDB" id="A0A401IUC6"/>
<dbReference type="RefSeq" id="WP_124977219.1">
    <property type="nucleotide sequence ID" value="NZ_BFFP01000027.1"/>
</dbReference>
<dbReference type="GO" id="GO:0043190">
    <property type="term" value="C:ATP-binding cassette (ABC) transporter complex"/>
    <property type="evidence" value="ECO:0007669"/>
    <property type="project" value="InterPro"/>
</dbReference>
<dbReference type="Proteomes" id="UP000286848">
    <property type="component" value="Unassembled WGS sequence"/>
</dbReference>
<sequence>MHKKASQLLISLLCLVFLVSGCSLPGLPDTKTNAIRIASDSTTETQILANIIAQLIKHETKSDATILNNLGTGTMPHKALQRDNADVIAASYSGTDLTGILAQPAVKNPARATKIVNTQLAKRFGEIRFPSYGFSDTYAFMVTQATAKKYGLKKISDLAKVAPKMKAGVDTSWMNRPGDGYQDFTKFYRFKFKRVYPMQIGLVYDAVSVGKMASVLGYSTDGRIRSYNLKVLQDDQHFFPPYNASPVATRKILRQHPELKPLLHRLDGKINVKTMQKLNYQVDNNNIEPELVAKRFLQQHNYFRE</sequence>
<dbReference type="Gene3D" id="3.40.190.10">
    <property type="entry name" value="Periplasmic binding protein-like II"/>
    <property type="match status" value="1"/>
</dbReference>
<protein>
    <submittedName>
        <fullName evidence="2">Glycine betaine/carnitine/choline ABC transporter substrate-binding protein</fullName>
    </submittedName>
</protein>
<dbReference type="EMBL" id="BFFP01000027">
    <property type="protein sequence ID" value="GBG95150.1"/>
    <property type="molecule type" value="Genomic_DNA"/>
</dbReference>
<name>A0A401IUC6_9LACO</name>
<dbReference type="GO" id="GO:0022857">
    <property type="term" value="F:transmembrane transporter activity"/>
    <property type="evidence" value="ECO:0007669"/>
    <property type="project" value="InterPro"/>
</dbReference>
<dbReference type="Gene3D" id="3.40.190.120">
    <property type="entry name" value="Osmoprotection protein (prox), domain 2"/>
    <property type="match status" value="1"/>
</dbReference>
<comment type="caution">
    <text evidence="2">The sequence shown here is derived from an EMBL/GenBank/DDBJ whole genome shotgun (WGS) entry which is preliminary data.</text>
</comment>
<dbReference type="OrthoDB" id="9801163at2"/>
<feature type="domain" description="ABC-type glycine betaine transport system substrate-binding" evidence="1">
    <location>
        <begin position="34"/>
        <end position="299"/>
    </location>
</feature>
<dbReference type="SUPFAM" id="SSF53850">
    <property type="entry name" value="Periplasmic binding protein-like II"/>
    <property type="match status" value="1"/>
</dbReference>
<evidence type="ECO:0000313" key="3">
    <source>
        <dbReference type="Proteomes" id="UP000286848"/>
    </source>
</evidence>
<evidence type="ECO:0000313" key="2">
    <source>
        <dbReference type="EMBL" id="GBG95150.1"/>
    </source>
</evidence>
<dbReference type="Pfam" id="PF04069">
    <property type="entry name" value="OpuAC"/>
    <property type="match status" value="1"/>
</dbReference>
<organism evidence="2 3">
    <name type="scientific">Ligilactobacillus salitolerans</name>
    <dbReference type="NCBI Taxonomy" id="1808352"/>
    <lineage>
        <taxon>Bacteria</taxon>
        <taxon>Bacillati</taxon>
        <taxon>Bacillota</taxon>
        <taxon>Bacilli</taxon>
        <taxon>Lactobacillales</taxon>
        <taxon>Lactobacillaceae</taxon>
        <taxon>Ligilactobacillus</taxon>
    </lineage>
</organism>